<protein>
    <recommendedName>
        <fullName evidence="3">F-box domain-containing protein</fullName>
    </recommendedName>
</protein>
<evidence type="ECO:0000313" key="1">
    <source>
        <dbReference type="EMBL" id="KAK6338125.1"/>
    </source>
</evidence>
<comment type="caution">
    <text evidence="1">The sequence shown here is derived from an EMBL/GenBank/DDBJ whole genome shotgun (WGS) entry which is preliminary data.</text>
</comment>
<name>A0AAV9UDP1_9PEZI</name>
<evidence type="ECO:0000313" key="2">
    <source>
        <dbReference type="Proteomes" id="UP001375240"/>
    </source>
</evidence>
<dbReference type="Proteomes" id="UP001375240">
    <property type="component" value="Unassembled WGS sequence"/>
</dbReference>
<gene>
    <name evidence="1" type="ORF">TWF696_001596</name>
</gene>
<dbReference type="AlphaFoldDB" id="A0AAV9UDP1"/>
<sequence>MSDDGPPTQTDNTATLSGLPRDIITHHLIPPFAEPAVLLLPESAPPAPQITPSAAPLHALAATSRHLRTLIAAEYSTYCQHQYPSVYAHIRAQASASATPLAAIDWRSKIRQAETLCRRWAKLQMHISFALTGDRTAWRNRNEATRGSPYAPAIDIHDGLTGETLAVGQGTQLAVRNARGDWRTVTRERMVYGMDDYLKVHLLDADTVVASRSRGVEVVTSGDDGKLRVSHTQELRPPGAWNATGGVTSSALDAGSRSLAVTYSMGDDHKLQLFSIRSDDSNSDTTLSLTATSAIPSKPWTSAFLSPTIVATGHRAGLTLHTSTPSGVIHASEIHQPSTSYYRHNLSVHSITPLSAPFSPSLLATGWSDGAVRILDTRTPSYVATYTDAVCCEDVPVYSLLHTAPLANVLLASSSQHHKLMLHDLRYASHVENIFPVSAVMWEGMQSPQSQHDVGGASAKTEVESNGCVMFLDEVAARAVGMDGNARSYRRGRGRSSSSAIYSLAGTAGGSRVYAGVEDGVISMDLGSGERDDAVRQARGGEFFAPVYYFRVGDGRPWWCGGGVEVAMGWRKHLNLDLYS</sequence>
<keyword evidence="2" id="KW-1185">Reference proteome</keyword>
<dbReference type="InterPro" id="IPR015943">
    <property type="entry name" value="WD40/YVTN_repeat-like_dom_sf"/>
</dbReference>
<dbReference type="Gene3D" id="2.130.10.10">
    <property type="entry name" value="YVTN repeat-like/Quinoprotein amine dehydrogenase"/>
    <property type="match status" value="1"/>
</dbReference>
<dbReference type="InterPro" id="IPR036322">
    <property type="entry name" value="WD40_repeat_dom_sf"/>
</dbReference>
<evidence type="ECO:0008006" key="3">
    <source>
        <dbReference type="Google" id="ProtNLM"/>
    </source>
</evidence>
<dbReference type="SUPFAM" id="SSF50978">
    <property type="entry name" value="WD40 repeat-like"/>
    <property type="match status" value="1"/>
</dbReference>
<reference evidence="1 2" key="1">
    <citation type="submission" date="2019-10" db="EMBL/GenBank/DDBJ databases">
        <authorList>
            <person name="Palmer J.M."/>
        </authorList>
    </citation>
    <scope>NUCLEOTIDE SEQUENCE [LARGE SCALE GENOMIC DNA]</scope>
    <source>
        <strain evidence="1 2">TWF696</strain>
    </source>
</reference>
<dbReference type="EMBL" id="JAVHNQ010000010">
    <property type="protein sequence ID" value="KAK6338125.1"/>
    <property type="molecule type" value="Genomic_DNA"/>
</dbReference>
<proteinExistence type="predicted"/>
<organism evidence="1 2">
    <name type="scientific">Orbilia brochopaga</name>
    <dbReference type="NCBI Taxonomy" id="3140254"/>
    <lineage>
        <taxon>Eukaryota</taxon>
        <taxon>Fungi</taxon>
        <taxon>Dikarya</taxon>
        <taxon>Ascomycota</taxon>
        <taxon>Pezizomycotina</taxon>
        <taxon>Orbiliomycetes</taxon>
        <taxon>Orbiliales</taxon>
        <taxon>Orbiliaceae</taxon>
        <taxon>Orbilia</taxon>
    </lineage>
</organism>
<accession>A0AAV9UDP1</accession>